<dbReference type="KEGG" id="orb:IPMB12_00275"/>
<reference evidence="2 3" key="1">
    <citation type="submission" date="2020-03" db="EMBL/GenBank/DDBJ databases">
        <title>Complete genome sequence of Orbus sp. IPMB12 (BCRC 80908).</title>
        <authorList>
            <person name="Lo W.-S."/>
            <person name="Chang T.-H."/>
            <person name="Kuo C.-H."/>
        </authorList>
    </citation>
    <scope>NUCLEOTIDE SEQUENCE [LARGE SCALE GENOMIC DNA]</scope>
    <source>
        <strain evidence="2 3">IPMB12</strain>
    </source>
</reference>
<dbReference type="RefSeq" id="WP_166913815.1">
    <property type="nucleotide sequence ID" value="NZ_CP050253.1"/>
</dbReference>
<keyword evidence="1" id="KW-0472">Membrane</keyword>
<keyword evidence="1" id="KW-0812">Transmembrane</keyword>
<keyword evidence="1" id="KW-1133">Transmembrane helix</keyword>
<feature type="transmembrane region" description="Helical" evidence="1">
    <location>
        <begin position="50"/>
        <end position="68"/>
    </location>
</feature>
<dbReference type="AlphaFoldDB" id="A0A6G9I7R7"/>
<keyword evidence="3" id="KW-1185">Reference proteome</keyword>
<feature type="transmembrane region" description="Helical" evidence="1">
    <location>
        <begin position="80"/>
        <end position="100"/>
    </location>
</feature>
<evidence type="ECO:0000313" key="3">
    <source>
        <dbReference type="Proteomes" id="UP000501168"/>
    </source>
</evidence>
<evidence type="ECO:0000313" key="2">
    <source>
        <dbReference type="EMBL" id="QIQ20251.1"/>
    </source>
</evidence>
<accession>A0A6G9I7R7</accession>
<organism evidence="2 3">
    <name type="scientific">Zophobihabitans entericus</name>
    <dbReference type="NCBI Taxonomy" id="1635327"/>
    <lineage>
        <taxon>Bacteria</taxon>
        <taxon>Pseudomonadati</taxon>
        <taxon>Pseudomonadota</taxon>
        <taxon>Gammaproteobacteria</taxon>
        <taxon>Orbales</taxon>
        <taxon>Orbaceae</taxon>
        <taxon>Zophobihabitans</taxon>
    </lineage>
</organism>
<dbReference type="Proteomes" id="UP000501168">
    <property type="component" value="Chromosome"/>
</dbReference>
<evidence type="ECO:0000256" key="1">
    <source>
        <dbReference type="SAM" id="Phobius"/>
    </source>
</evidence>
<protein>
    <recommendedName>
        <fullName evidence="4">DUF3137 domain-containing protein</fullName>
    </recommendedName>
</protein>
<sequence>MYSQHNNAVKQLSEQLEKDFESAKNSDDLYRLVEKVIAFGKPLKYTNKPIYLLMLGIVVVTVIIMLFNVSDPYAYNDSNIGGYLFIVMIGAIMVLGIYALKRNEPITDLSKEIFKKKILFDNQLIPEKYDGVQLASELQVCFKDFNRGNHTREIEMLGAGRYEGKDHQFDYRYYQFHYVVKKREWVKVEKGHSYKTVYYNFYRYGIYLTFPYVADISLDKPKAQGVYRPASNEFNRYYTVNGDSQIMAAKFLKPMVVKIFEEIYPELKEIHFDFSKRNQLCVSFNDNLLNISPIYNLSKPTEFLQELKESKAVAKLNTILSYIEQLMTYSDSNFDRDTESS</sequence>
<name>A0A6G9I7R7_9GAMM</name>
<dbReference type="InParanoid" id="A0A6G9I7R7"/>
<gene>
    <name evidence="2" type="ORF">IPMB12_00275</name>
</gene>
<proteinExistence type="predicted"/>
<dbReference type="EMBL" id="CP050253">
    <property type="protein sequence ID" value="QIQ20251.1"/>
    <property type="molecule type" value="Genomic_DNA"/>
</dbReference>
<evidence type="ECO:0008006" key="4">
    <source>
        <dbReference type="Google" id="ProtNLM"/>
    </source>
</evidence>